<sequence>MKTLTLPDGTAVPALGQGTWMMAEDANHRADEIAALRTGIDLGMTLIDTAEMYADGEAERLVGEAITGRRKGVFLVSKAYPQNASRARLQGACEASLRRLGTDRLDLYLLHWRGGVPLAETVEAMERLVEAGKILRWGVSNLDIGDMEELTAASGVACATDQILYNLTRRGPEHDLLPWLATHAIPAMAYSPVEQGRLAADVELRVLTADIGATPAQVALAWLLAQDNVIAIPKAGRSEHVQENRAAADLILSPDTRTGLDRLYPRPKGRVPLEML</sequence>
<dbReference type="Pfam" id="PF00248">
    <property type="entry name" value="Aldo_ket_red"/>
    <property type="match status" value="1"/>
</dbReference>
<name>A0A7W9ETX2_9SPHN</name>
<dbReference type="Gene3D" id="3.20.20.100">
    <property type="entry name" value="NADP-dependent oxidoreductase domain"/>
    <property type="match status" value="1"/>
</dbReference>
<keyword evidence="3" id="KW-1185">Reference proteome</keyword>
<reference evidence="2 3" key="1">
    <citation type="submission" date="2020-08" db="EMBL/GenBank/DDBJ databases">
        <title>Genomic Encyclopedia of Type Strains, Phase IV (KMG-IV): sequencing the most valuable type-strain genomes for metagenomic binning, comparative biology and taxonomic classification.</title>
        <authorList>
            <person name="Goeker M."/>
        </authorList>
    </citation>
    <scope>NUCLEOTIDE SEQUENCE [LARGE SCALE GENOMIC DNA]</scope>
    <source>
        <strain evidence="2 3">DSM 100044</strain>
    </source>
</reference>
<protein>
    <submittedName>
        <fullName evidence="2">Diketogulonate reductase-like aldo/keto reductase</fullName>
    </submittedName>
</protein>
<dbReference type="EMBL" id="JACIJK010000004">
    <property type="protein sequence ID" value="MBB5714606.1"/>
    <property type="molecule type" value="Genomic_DNA"/>
</dbReference>
<dbReference type="SUPFAM" id="SSF51430">
    <property type="entry name" value="NAD(P)-linked oxidoreductase"/>
    <property type="match status" value="1"/>
</dbReference>
<dbReference type="Proteomes" id="UP000546200">
    <property type="component" value="Unassembled WGS sequence"/>
</dbReference>
<dbReference type="AlphaFoldDB" id="A0A7W9ETX2"/>
<dbReference type="InterPro" id="IPR020471">
    <property type="entry name" value="AKR"/>
</dbReference>
<evidence type="ECO:0000259" key="1">
    <source>
        <dbReference type="Pfam" id="PF00248"/>
    </source>
</evidence>
<dbReference type="InterPro" id="IPR023210">
    <property type="entry name" value="NADP_OxRdtase_dom"/>
</dbReference>
<accession>A0A7W9ETX2</accession>
<dbReference type="GO" id="GO:0016491">
    <property type="term" value="F:oxidoreductase activity"/>
    <property type="evidence" value="ECO:0007669"/>
    <property type="project" value="InterPro"/>
</dbReference>
<evidence type="ECO:0000313" key="3">
    <source>
        <dbReference type="Proteomes" id="UP000546200"/>
    </source>
</evidence>
<dbReference type="PANTHER" id="PTHR43638">
    <property type="entry name" value="OXIDOREDUCTASE, ALDO/KETO REDUCTASE FAMILY PROTEIN"/>
    <property type="match status" value="1"/>
</dbReference>
<proteinExistence type="predicted"/>
<dbReference type="PANTHER" id="PTHR43638:SF3">
    <property type="entry name" value="ALDEHYDE REDUCTASE"/>
    <property type="match status" value="1"/>
</dbReference>
<dbReference type="RefSeq" id="WP_184056087.1">
    <property type="nucleotide sequence ID" value="NZ_JACIJK010000004.1"/>
</dbReference>
<gene>
    <name evidence="2" type="ORF">FHS94_001442</name>
</gene>
<dbReference type="CDD" id="cd19138">
    <property type="entry name" value="AKR_YeaE"/>
    <property type="match status" value="1"/>
</dbReference>
<dbReference type="PRINTS" id="PR00069">
    <property type="entry name" value="ALDKETRDTASE"/>
</dbReference>
<evidence type="ECO:0000313" key="2">
    <source>
        <dbReference type="EMBL" id="MBB5714606.1"/>
    </source>
</evidence>
<organism evidence="2 3">
    <name type="scientific">Sphingomonas aerophila</name>
    <dbReference type="NCBI Taxonomy" id="1344948"/>
    <lineage>
        <taxon>Bacteria</taxon>
        <taxon>Pseudomonadati</taxon>
        <taxon>Pseudomonadota</taxon>
        <taxon>Alphaproteobacteria</taxon>
        <taxon>Sphingomonadales</taxon>
        <taxon>Sphingomonadaceae</taxon>
        <taxon>Sphingomonas</taxon>
    </lineage>
</organism>
<feature type="domain" description="NADP-dependent oxidoreductase" evidence="1">
    <location>
        <begin position="15"/>
        <end position="261"/>
    </location>
</feature>
<comment type="caution">
    <text evidence="2">The sequence shown here is derived from an EMBL/GenBank/DDBJ whole genome shotgun (WGS) entry which is preliminary data.</text>
</comment>
<dbReference type="InterPro" id="IPR036812">
    <property type="entry name" value="NAD(P)_OxRdtase_dom_sf"/>
</dbReference>